<dbReference type="AlphaFoldDB" id="A0A9W7SRU2"/>
<organism evidence="3 4">
    <name type="scientific">Teratosphaeria destructans</name>
    <dbReference type="NCBI Taxonomy" id="418781"/>
    <lineage>
        <taxon>Eukaryota</taxon>
        <taxon>Fungi</taxon>
        <taxon>Dikarya</taxon>
        <taxon>Ascomycota</taxon>
        <taxon>Pezizomycotina</taxon>
        <taxon>Dothideomycetes</taxon>
        <taxon>Dothideomycetidae</taxon>
        <taxon>Mycosphaerellales</taxon>
        <taxon>Teratosphaeriaceae</taxon>
        <taxon>Teratosphaeria</taxon>
    </lineage>
</organism>
<dbReference type="OrthoDB" id="4818801at2759"/>
<protein>
    <submittedName>
        <fullName evidence="3">Sedoheptulose 1,7-bisphosphatase-like</fullName>
    </submittedName>
</protein>
<dbReference type="InterPro" id="IPR050275">
    <property type="entry name" value="PGM_Phosphatase"/>
</dbReference>
<dbReference type="CDD" id="cd07067">
    <property type="entry name" value="HP_PGM_like"/>
    <property type="match status" value="1"/>
</dbReference>
<dbReference type="PANTHER" id="PTHR48100">
    <property type="entry name" value="BROAD-SPECIFICITY PHOSPHATASE YOR283W-RELATED"/>
    <property type="match status" value="1"/>
</dbReference>
<gene>
    <name evidence="3" type="ORF">Tdes44962_MAKER09817</name>
</gene>
<feature type="active site" description="Proton donor/acceptor" evidence="1">
    <location>
        <position position="96"/>
    </location>
</feature>
<name>A0A9W7SRU2_9PEZI</name>
<proteinExistence type="predicted"/>
<evidence type="ECO:0000256" key="2">
    <source>
        <dbReference type="PIRSR" id="PIRSR613078-2"/>
    </source>
</evidence>
<dbReference type="Proteomes" id="UP001138500">
    <property type="component" value="Unassembled WGS sequence"/>
</dbReference>
<dbReference type="InterPro" id="IPR013078">
    <property type="entry name" value="His_Pase_superF_clade-1"/>
</dbReference>
<dbReference type="EMBL" id="RIBY02001904">
    <property type="protein sequence ID" value="KAH9827173.1"/>
    <property type="molecule type" value="Genomic_DNA"/>
</dbReference>
<dbReference type="GO" id="GO:0050278">
    <property type="term" value="F:sedoheptulose-bisphosphatase activity"/>
    <property type="evidence" value="ECO:0007669"/>
    <property type="project" value="TreeGrafter"/>
</dbReference>
<dbReference type="Gene3D" id="3.40.50.1240">
    <property type="entry name" value="Phosphoglycerate mutase-like"/>
    <property type="match status" value="1"/>
</dbReference>
<keyword evidence="4" id="KW-1185">Reference proteome</keyword>
<feature type="binding site" evidence="2">
    <location>
        <begin position="96"/>
        <end position="99"/>
    </location>
    <ligand>
        <name>substrate</name>
    </ligand>
</feature>
<evidence type="ECO:0000256" key="1">
    <source>
        <dbReference type="PIRSR" id="PIRSR613078-1"/>
    </source>
</evidence>
<sequence length="228" mass="25445">MHVSDKDASTPRVFLIRHGQTEWSQSGQYTAKTDIPLLPVGEEQVKGTAAVVYGPGRLIDPAKVLKVWVSPRTRAKKTFELLSGTSDFEVTEALAEWDYGDYEGIKTAEIRALRQSRGLDAEREWDIWTDGCENGETPAQVAARIDSLIARIRELQAPHMKDSEPKDIVLVAHGHLTRAFAKRWLGYDLSFPLSLMMEPGGVGILSYQHHNINEPALLLGIGFPLQER</sequence>
<dbReference type="SUPFAM" id="SSF53254">
    <property type="entry name" value="Phosphoglycerate mutase-like"/>
    <property type="match status" value="1"/>
</dbReference>
<reference evidence="3 4" key="1">
    <citation type="journal article" date="2018" name="IMA Fungus">
        <title>IMA Genome-F 10: Nine draft genome sequences of Claviceps purpurea s.lat., including C. arundinis, C. humidiphila, and C. cf. spartinae, pseudomolecules for the pitch canker pathogen Fusarium circinatum, draft genome of Davidsoniella eucalypti, Grosmannia galeiformis, Quambalaria eucalypti, and Teratosphaeria destructans.</title>
        <authorList>
            <person name="Wingfield B.D."/>
            <person name="Liu M."/>
            <person name="Nguyen H.D."/>
            <person name="Lane F.A."/>
            <person name="Morgan S.W."/>
            <person name="De Vos L."/>
            <person name="Wilken P.M."/>
            <person name="Duong T.A."/>
            <person name="Aylward J."/>
            <person name="Coetzee M.P."/>
            <person name="Dadej K."/>
            <person name="De Beer Z.W."/>
            <person name="Findlay W."/>
            <person name="Havenga M."/>
            <person name="Kolarik M."/>
            <person name="Menzies J.G."/>
            <person name="Naidoo K."/>
            <person name="Pochopski O."/>
            <person name="Shoukouhi P."/>
            <person name="Santana Q.C."/>
            <person name="Seifert K.A."/>
            <person name="Soal N."/>
            <person name="Steenkamp E.T."/>
            <person name="Tatham C.T."/>
            <person name="van der Nest M.A."/>
            <person name="Wingfield M.J."/>
        </authorList>
    </citation>
    <scope>NUCLEOTIDE SEQUENCE [LARGE SCALE GENOMIC DNA]</scope>
    <source>
        <strain evidence="3">CMW44962</strain>
    </source>
</reference>
<reference evidence="3 4" key="2">
    <citation type="journal article" date="2021" name="Curr. Genet.">
        <title>Genetic response to nitrogen starvation in the aggressive Eucalyptus foliar pathogen Teratosphaeria destructans.</title>
        <authorList>
            <person name="Havenga M."/>
            <person name="Wingfield B.D."/>
            <person name="Wingfield M.J."/>
            <person name="Dreyer L.L."/>
            <person name="Roets F."/>
            <person name="Aylward J."/>
        </authorList>
    </citation>
    <scope>NUCLEOTIDE SEQUENCE [LARGE SCALE GENOMIC DNA]</scope>
    <source>
        <strain evidence="3">CMW44962</strain>
    </source>
</reference>
<feature type="active site" description="Tele-phosphohistidine intermediate" evidence="1">
    <location>
        <position position="18"/>
    </location>
</feature>
<dbReference type="SMART" id="SM00855">
    <property type="entry name" value="PGAM"/>
    <property type="match status" value="1"/>
</dbReference>
<feature type="binding site" evidence="2">
    <location>
        <position position="74"/>
    </location>
    <ligand>
        <name>substrate</name>
    </ligand>
</feature>
<evidence type="ECO:0000313" key="4">
    <source>
        <dbReference type="Proteomes" id="UP001138500"/>
    </source>
</evidence>
<dbReference type="Pfam" id="PF00300">
    <property type="entry name" value="His_Phos_1"/>
    <property type="match status" value="1"/>
</dbReference>
<comment type="caution">
    <text evidence="3">The sequence shown here is derived from an EMBL/GenBank/DDBJ whole genome shotgun (WGS) entry which is preliminary data.</text>
</comment>
<evidence type="ECO:0000313" key="3">
    <source>
        <dbReference type="EMBL" id="KAH9827173.1"/>
    </source>
</evidence>
<dbReference type="PANTHER" id="PTHR48100:SF15">
    <property type="entry name" value="SEDOHEPTULOSE 1,7-BISPHOSPHATASE"/>
    <property type="match status" value="1"/>
</dbReference>
<dbReference type="GO" id="GO:0046390">
    <property type="term" value="P:ribose phosphate biosynthetic process"/>
    <property type="evidence" value="ECO:0007669"/>
    <property type="project" value="TreeGrafter"/>
</dbReference>
<accession>A0A9W7SRU2</accession>
<dbReference type="InterPro" id="IPR029033">
    <property type="entry name" value="His_PPase_superfam"/>
</dbReference>